<sequence length="124" mass="13256">MKKLIAAGLVAALGLVSTLPVAAAEDGGHFKGKPAETLTQAAANFSEYNHKLQAILDGEVSDSDLAEVHILTYTLENALKKINADMDALADTLEAVHKASEKLDRAAVIERGREYLSVSRQIVK</sequence>
<dbReference type="Proteomes" id="UP000185739">
    <property type="component" value="Chromosome"/>
</dbReference>
<evidence type="ECO:0000313" key="1">
    <source>
        <dbReference type="EMBL" id="APR04503.1"/>
    </source>
</evidence>
<dbReference type="OrthoDB" id="5975812at2"/>
<dbReference type="EMBL" id="CP018839">
    <property type="protein sequence ID" value="APR04503.1"/>
    <property type="molecule type" value="Genomic_DNA"/>
</dbReference>
<dbReference type="AlphaFoldDB" id="A0A1H5WS26"/>
<reference evidence="1 2" key="1">
    <citation type="submission" date="2016-12" db="EMBL/GenBank/DDBJ databases">
        <title>Complete genome sequence of Thauera chlorobenzoica, a Betaproteobacterium degrading haloaromatics anaerobically to CO2 and halides.</title>
        <authorList>
            <person name="Goris T."/>
            <person name="Mergelsberg M."/>
            <person name="Boll M."/>
        </authorList>
    </citation>
    <scope>NUCLEOTIDE SEQUENCE [LARGE SCALE GENOMIC DNA]</scope>
    <source>
        <strain evidence="1 2">3CB1</strain>
    </source>
</reference>
<accession>A0A1H5WS26</accession>
<proteinExistence type="predicted"/>
<dbReference type="InterPro" id="IPR046634">
    <property type="entry name" value="DUF6746"/>
</dbReference>
<name>A0A1H5WS26_9RHOO</name>
<protein>
    <submittedName>
        <fullName evidence="1">Uncharacterized protein</fullName>
    </submittedName>
</protein>
<dbReference type="KEGG" id="tcl:Tchl_1645"/>
<keyword evidence="2" id="KW-1185">Reference proteome</keyword>
<evidence type="ECO:0000313" key="2">
    <source>
        <dbReference type="Proteomes" id="UP000185739"/>
    </source>
</evidence>
<dbReference type="Pfam" id="PF20531">
    <property type="entry name" value="DUF6746"/>
    <property type="match status" value="1"/>
</dbReference>
<gene>
    <name evidence="1" type="ORF">Tchl_1645</name>
</gene>
<dbReference type="RefSeq" id="WP_075147978.1">
    <property type="nucleotide sequence ID" value="NZ_CP018839.1"/>
</dbReference>
<organism evidence="1 2">
    <name type="scientific">Thauera chlorobenzoica</name>
    <dbReference type="NCBI Taxonomy" id="96773"/>
    <lineage>
        <taxon>Bacteria</taxon>
        <taxon>Pseudomonadati</taxon>
        <taxon>Pseudomonadota</taxon>
        <taxon>Betaproteobacteria</taxon>
        <taxon>Rhodocyclales</taxon>
        <taxon>Zoogloeaceae</taxon>
        <taxon>Thauera</taxon>
    </lineage>
</organism>